<dbReference type="SMART" id="SM00353">
    <property type="entry name" value="HLH"/>
    <property type="match status" value="1"/>
</dbReference>
<evidence type="ECO:0000259" key="2">
    <source>
        <dbReference type="PROSITE" id="PS50888"/>
    </source>
</evidence>
<dbReference type="GeneID" id="136813367"/>
<feature type="domain" description="BHLH" evidence="2">
    <location>
        <begin position="16"/>
        <end position="70"/>
    </location>
</feature>
<dbReference type="GO" id="GO:0046983">
    <property type="term" value="F:protein dimerization activity"/>
    <property type="evidence" value="ECO:0007669"/>
    <property type="project" value="InterPro"/>
</dbReference>
<proteinExistence type="predicted"/>
<dbReference type="PROSITE" id="PS50888">
    <property type="entry name" value="BHLH"/>
    <property type="match status" value="1"/>
</dbReference>
<organism evidence="3 4">
    <name type="scientific">Clytia hemisphaerica</name>
    <dbReference type="NCBI Taxonomy" id="252671"/>
    <lineage>
        <taxon>Eukaryota</taxon>
        <taxon>Metazoa</taxon>
        <taxon>Cnidaria</taxon>
        <taxon>Hydrozoa</taxon>
        <taxon>Hydroidolina</taxon>
        <taxon>Leptothecata</taxon>
        <taxon>Obeliida</taxon>
        <taxon>Clytiidae</taxon>
        <taxon>Clytia</taxon>
    </lineage>
</organism>
<feature type="compositionally biased region" description="Polar residues" evidence="1">
    <location>
        <begin position="443"/>
        <end position="454"/>
    </location>
</feature>
<dbReference type="RefSeq" id="XP_066925977.1">
    <property type="nucleotide sequence ID" value="XM_067069876.1"/>
</dbReference>
<evidence type="ECO:0000256" key="1">
    <source>
        <dbReference type="SAM" id="MobiDB-lite"/>
    </source>
</evidence>
<feature type="region of interest" description="Disordered" evidence="1">
    <location>
        <begin position="435"/>
        <end position="454"/>
    </location>
</feature>
<feature type="compositionally biased region" description="Polar residues" evidence="1">
    <location>
        <begin position="243"/>
        <end position="274"/>
    </location>
</feature>
<dbReference type="InterPro" id="IPR036638">
    <property type="entry name" value="HLH_DNA-bd_sf"/>
</dbReference>
<dbReference type="EnsemblMetazoa" id="CLYHEMT006125.1">
    <property type="protein sequence ID" value="CLYHEMP006125.1"/>
    <property type="gene ID" value="CLYHEMG006125"/>
</dbReference>
<keyword evidence="4" id="KW-1185">Reference proteome</keyword>
<dbReference type="Proteomes" id="UP000594262">
    <property type="component" value="Unplaced"/>
</dbReference>
<feature type="compositionally biased region" description="Polar residues" evidence="1">
    <location>
        <begin position="209"/>
        <end position="220"/>
    </location>
</feature>
<evidence type="ECO:0000313" key="4">
    <source>
        <dbReference type="Proteomes" id="UP000594262"/>
    </source>
</evidence>
<feature type="compositionally biased region" description="Low complexity" evidence="1">
    <location>
        <begin position="135"/>
        <end position="162"/>
    </location>
</feature>
<protein>
    <recommendedName>
        <fullName evidence="2">BHLH domain-containing protein</fullName>
    </recommendedName>
</protein>
<reference evidence="3" key="1">
    <citation type="submission" date="2021-01" db="UniProtKB">
        <authorList>
            <consortium name="EnsemblMetazoa"/>
        </authorList>
    </citation>
    <scope>IDENTIFICATION</scope>
</reference>
<feature type="region of interest" description="Disordered" evidence="1">
    <location>
        <begin position="1"/>
        <end position="25"/>
    </location>
</feature>
<dbReference type="OrthoDB" id="6085656at2759"/>
<feature type="region of interest" description="Disordered" evidence="1">
    <location>
        <begin position="202"/>
        <end position="274"/>
    </location>
</feature>
<sequence length="506" mass="57989">MESGEESNDYGNGPVKNKMRKQEVERKRRLRMANALDQIKDILQENTGCDLKKADKVEVLESTVKFLKERKQSQQEDSFCSGYNSCLVEMSGSLMTADDIDYNTKSTLLMLISKMSTTRHTAPAKKMIQDEKQRNNQVQQQNGNSKQQQIYQQQHSAYQQSSIKQEPFDNQISYLQDRQNRQTNDQSSFRQDPSVQRCNIKQHAPPQHHSYNNQSYPSNKQEYHPVPQQSNYRPHHPEPQHCNFKQPSNDMNSPLPSPVYPSNSTPQYHQQHQIHQLPANNRTPVTLQHQPYIQPEKRSPLSNIKNINPSPPSTQQVVIKKQTKGMKRCHSDTTMEKENFKKTRMEERQVAPTNTKIEFKPSPVENQAFHFPNNGSISVPANHTIDNTNIAVLQKNAEGKFTRISNIPLKALLGNIEVFKTKDLNSMSDVKIRPKQTKPVASYRTTDQSNKALSASHPNGFSFMKLLQEENIDSEGMNSYHKQKEQSDKCQVISMPPIGAYIVDSS</sequence>
<dbReference type="InterPro" id="IPR011598">
    <property type="entry name" value="bHLH_dom"/>
</dbReference>
<dbReference type="SUPFAM" id="SSF47459">
    <property type="entry name" value="HLH, helix-loop-helix DNA-binding domain"/>
    <property type="match status" value="1"/>
</dbReference>
<dbReference type="Gene3D" id="4.10.280.10">
    <property type="entry name" value="Helix-loop-helix DNA-binding domain"/>
    <property type="match status" value="1"/>
</dbReference>
<name>A0A7M5V9Z8_9CNID</name>
<feature type="region of interest" description="Disordered" evidence="1">
    <location>
        <begin position="117"/>
        <end position="162"/>
    </location>
</feature>
<dbReference type="AlphaFoldDB" id="A0A7M5V9Z8"/>
<dbReference type="Pfam" id="PF00010">
    <property type="entry name" value="HLH"/>
    <property type="match status" value="1"/>
</dbReference>
<accession>A0A7M5V9Z8</accession>
<evidence type="ECO:0000313" key="3">
    <source>
        <dbReference type="EnsemblMetazoa" id="CLYHEMP006125.1"/>
    </source>
</evidence>